<sequence length="275" mass="31123">MPEPSSETQQNDRLLLLTHTETLMDHEMADWEFPLTLWQLKDLLIVSMNLDLLKMIALKCELLDLEASNFSISREVQEGRILLSLSPLVQMALLSILLSSSREHTFSLTLAWATQKKGWTDGEIGIEWIQDFHEQTKENAAEYMQHLLVDSHNSHYTVGFLCFACAHCIHVLCYSAHGTHVYQGLNVVLFSLLKKCWAEEKHLDINKYNFLAVYEHAHLAALTPKSIKAAFAKTGVVPYNPVVITLAMMAPINRVVTSSRAKSLSDSFIIPTRSQ</sequence>
<comment type="caution">
    <text evidence="2">The sequence shown here is derived from an EMBL/GenBank/DDBJ whole genome shotgun (WGS) entry which is preliminary data.</text>
</comment>
<dbReference type="Pfam" id="PF03184">
    <property type="entry name" value="DDE_1"/>
    <property type="match status" value="1"/>
</dbReference>
<dbReference type="GO" id="GO:0003676">
    <property type="term" value="F:nucleic acid binding"/>
    <property type="evidence" value="ECO:0007669"/>
    <property type="project" value="InterPro"/>
</dbReference>
<evidence type="ECO:0000313" key="3">
    <source>
        <dbReference type="Proteomes" id="UP000017559"/>
    </source>
</evidence>
<keyword evidence="3" id="KW-1185">Reference proteome</keyword>
<dbReference type="KEGG" id="mrr:Moror_12041"/>
<proteinExistence type="predicted"/>
<dbReference type="AlphaFoldDB" id="V2XW63"/>
<organism evidence="2 3">
    <name type="scientific">Moniliophthora roreri (strain MCA 2997)</name>
    <name type="common">Cocoa frosty pod rot fungus</name>
    <name type="synonym">Crinipellis roreri</name>
    <dbReference type="NCBI Taxonomy" id="1381753"/>
    <lineage>
        <taxon>Eukaryota</taxon>
        <taxon>Fungi</taxon>
        <taxon>Dikarya</taxon>
        <taxon>Basidiomycota</taxon>
        <taxon>Agaricomycotina</taxon>
        <taxon>Agaricomycetes</taxon>
        <taxon>Agaricomycetidae</taxon>
        <taxon>Agaricales</taxon>
        <taxon>Marasmiineae</taxon>
        <taxon>Marasmiaceae</taxon>
        <taxon>Moniliophthora</taxon>
    </lineage>
</organism>
<evidence type="ECO:0000259" key="1">
    <source>
        <dbReference type="Pfam" id="PF03184"/>
    </source>
</evidence>
<dbReference type="InterPro" id="IPR004875">
    <property type="entry name" value="DDE_SF_endonuclease_dom"/>
</dbReference>
<accession>V2XW63</accession>
<name>V2XW63_MONRO</name>
<feature type="domain" description="DDE-1" evidence="1">
    <location>
        <begin position="104"/>
        <end position="231"/>
    </location>
</feature>
<dbReference type="Proteomes" id="UP000017559">
    <property type="component" value="Unassembled WGS sequence"/>
</dbReference>
<evidence type="ECO:0000313" key="2">
    <source>
        <dbReference type="EMBL" id="ESK83614.1"/>
    </source>
</evidence>
<protein>
    <recommendedName>
        <fullName evidence="1">DDE-1 domain-containing protein</fullName>
    </recommendedName>
</protein>
<reference evidence="2 3" key="1">
    <citation type="journal article" date="2014" name="BMC Genomics">
        <title>Genome and secretome analysis of the hemibiotrophic fungal pathogen, Moniliophthora roreri, which causes frosty pod rot disease of cacao: mechanisms of the biotrophic and necrotrophic phases.</title>
        <authorList>
            <person name="Meinhardt L.W."/>
            <person name="Costa G.G.L."/>
            <person name="Thomazella D.P.T."/>
            <person name="Teixeira P.J.P.L."/>
            <person name="Carazzolle M.F."/>
            <person name="Schuster S.C."/>
            <person name="Carlson J.E."/>
            <person name="Guiltinan M.J."/>
            <person name="Mieczkowski P."/>
            <person name="Farmer A."/>
            <person name="Ramaraj T."/>
            <person name="Crozier J."/>
            <person name="Davis R.E."/>
            <person name="Shao J."/>
            <person name="Melnick R.L."/>
            <person name="Pereira G.A.G."/>
            <person name="Bailey B.A."/>
        </authorList>
    </citation>
    <scope>NUCLEOTIDE SEQUENCE [LARGE SCALE GENOMIC DNA]</scope>
    <source>
        <strain evidence="2 3">MCA 2997</strain>
    </source>
</reference>
<dbReference type="HOGENOM" id="CLU_1012245_0_0_1"/>
<dbReference type="EMBL" id="AWSO01001492">
    <property type="protein sequence ID" value="ESK83614.1"/>
    <property type="molecule type" value="Genomic_DNA"/>
</dbReference>
<gene>
    <name evidence="2" type="ORF">Moror_12041</name>
</gene>
<dbReference type="OrthoDB" id="2917041at2759"/>